<gene>
    <name evidence="6" type="ORF">FC62_GL001439</name>
</gene>
<dbReference type="AlphaFoldDB" id="A0A0R1GSZ8"/>
<dbReference type="PATRIC" id="fig|1423722.3.peg.1465"/>
<dbReference type="GO" id="GO:0003677">
    <property type="term" value="F:DNA binding"/>
    <property type="evidence" value="ECO:0007669"/>
    <property type="project" value="UniProtKB-KW"/>
</dbReference>
<evidence type="ECO:0000256" key="4">
    <source>
        <dbReference type="ARBA" id="ARBA00023172"/>
    </source>
</evidence>
<comment type="similarity">
    <text evidence="1">Belongs to the 'phage' integrase family.</text>
</comment>
<dbReference type="InterPro" id="IPR004107">
    <property type="entry name" value="Integrase_SAM-like_N"/>
</dbReference>
<dbReference type="EMBL" id="AZCV01000006">
    <property type="protein sequence ID" value="KRK37323.1"/>
    <property type="molecule type" value="Genomic_DNA"/>
</dbReference>
<feature type="domain" description="Tyr recombinase" evidence="5">
    <location>
        <begin position="199"/>
        <end position="391"/>
    </location>
</feature>
<sequence length="398" mass="46215">MATNKRHSHAFCILNFSIFGGVTTMAKRTNSAIFEYQNKNGQTLYGFYIYLGTDKLTKKKINTKRRGFKSYNEANAVFNKMKVDGIQSKVNDEITIEELFKLWFESYKISVKESTANKTQQVFDHHIKPTLGKYYINEITTPIIQQLVDRKAKEIVKFKIIYNYLNRMYTFAVTMDLATGNPVTNVILPKKSTRLHRDTEHNFYNKQELIEFLETAKSINQRVYVYFLLLASTGLRRSEALALTWKDIDFTTKTIDINKTLTSGFNNKLIVGSPKSTKSKRTVPISDNLLTELRKYKLANAEFDKLFHTYKDTYVSLSKPAQWLRQVYDKNKSLRHITTHRFRHTFASLLFESNPNIKPTDVQKILGHETVEMTLNIYTHVTSDSEARVTNAINLLNF</sequence>
<evidence type="ECO:0000256" key="3">
    <source>
        <dbReference type="ARBA" id="ARBA00023125"/>
    </source>
</evidence>
<evidence type="ECO:0000256" key="1">
    <source>
        <dbReference type="ARBA" id="ARBA00008857"/>
    </source>
</evidence>
<accession>A0A0R1GSZ8</accession>
<dbReference type="PANTHER" id="PTHR30629:SF2">
    <property type="entry name" value="PROPHAGE INTEGRASE INTS-RELATED"/>
    <property type="match status" value="1"/>
</dbReference>
<dbReference type="Gene3D" id="1.10.443.10">
    <property type="entry name" value="Intergrase catalytic core"/>
    <property type="match status" value="1"/>
</dbReference>
<keyword evidence="4" id="KW-0233">DNA recombination</keyword>
<dbReference type="Proteomes" id="UP000050909">
    <property type="component" value="Unassembled WGS sequence"/>
</dbReference>
<evidence type="ECO:0000313" key="6">
    <source>
        <dbReference type="EMBL" id="KRK37323.1"/>
    </source>
</evidence>
<dbReference type="GO" id="GO:0015074">
    <property type="term" value="P:DNA integration"/>
    <property type="evidence" value="ECO:0007669"/>
    <property type="project" value="UniProtKB-KW"/>
</dbReference>
<name>A0A0R1GSZ8_9LACO</name>
<protein>
    <recommendedName>
        <fullName evidence="5">Tyr recombinase domain-containing protein</fullName>
    </recommendedName>
</protein>
<comment type="caution">
    <text evidence="6">The sequence shown here is derived from an EMBL/GenBank/DDBJ whole genome shotgun (WGS) entry which is preliminary data.</text>
</comment>
<dbReference type="Gene3D" id="1.10.150.130">
    <property type="match status" value="1"/>
</dbReference>
<evidence type="ECO:0000313" key="7">
    <source>
        <dbReference type="Proteomes" id="UP000050909"/>
    </source>
</evidence>
<dbReference type="Pfam" id="PF00589">
    <property type="entry name" value="Phage_integrase"/>
    <property type="match status" value="1"/>
</dbReference>
<dbReference type="GO" id="GO:0006310">
    <property type="term" value="P:DNA recombination"/>
    <property type="evidence" value="ECO:0007669"/>
    <property type="project" value="UniProtKB-KW"/>
</dbReference>
<dbReference type="PANTHER" id="PTHR30629">
    <property type="entry name" value="PROPHAGE INTEGRASE"/>
    <property type="match status" value="1"/>
</dbReference>
<dbReference type="InterPro" id="IPR013762">
    <property type="entry name" value="Integrase-like_cat_sf"/>
</dbReference>
<dbReference type="InterPro" id="IPR050808">
    <property type="entry name" value="Phage_Integrase"/>
</dbReference>
<dbReference type="InterPro" id="IPR011010">
    <property type="entry name" value="DNA_brk_join_enz"/>
</dbReference>
<keyword evidence="3" id="KW-0238">DNA-binding</keyword>
<keyword evidence="2" id="KW-0229">DNA integration</keyword>
<evidence type="ECO:0000259" key="5">
    <source>
        <dbReference type="PROSITE" id="PS51898"/>
    </source>
</evidence>
<dbReference type="SUPFAM" id="SSF56349">
    <property type="entry name" value="DNA breaking-rejoining enzymes"/>
    <property type="match status" value="1"/>
</dbReference>
<keyword evidence="7" id="KW-1185">Reference proteome</keyword>
<evidence type="ECO:0000256" key="2">
    <source>
        <dbReference type="ARBA" id="ARBA00022908"/>
    </source>
</evidence>
<dbReference type="CDD" id="cd01189">
    <property type="entry name" value="INT_ICEBs1_C_like"/>
    <property type="match status" value="1"/>
</dbReference>
<reference evidence="6 7" key="1">
    <citation type="journal article" date="2015" name="Genome Announc.">
        <title>Expanding the biotechnology potential of lactobacilli through comparative genomics of 213 strains and associated genera.</title>
        <authorList>
            <person name="Sun Z."/>
            <person name="Harris H.M."/>
            <person name="McCann A."/>
            <person name="Guo C."/>
            <person name="Argimon S."/>
            <person name="Zhang W."/>
            <person name="Yang X."/>
            <person name="Jeffery I.B."/>
            <person name="Cooney J.C."/>
            <person name="Kagawa T.F."/>
            <person name="Liu W."/>
            <person name="Song Y."/>
            <person name="Salvetti E."/>
            <person name="Wrobel A."/>
            <person name="Rasinkangas P."/>
            <person name="Parkhill J."/>
            <person name="Rea M.C."/>
            <person name="O'Sullivan O."/>
            <person name="Ritari J."/>
            <person name="Douillard F.P."/>
            <person name="Paul Ross R."/>
            <person name="Yang R."/>
            <person name="Briner A.E."/>
            <person name="Felis G.E."/>
            <person name="de Vos W.M."/>
            <person name="Barrangou R."/>
            <person name="Klaenhammer T.R."/>
            <person name="Caufield P.W."/>
            <person name="Cui Y."/>
            <person name="Zhang H."/>
            <person name="O'Toole P.W."/>
        </authorList>
    </citation>
    <scope>NUCLEOTIDE SEQUENCE [LARGE SCALE GENOMIC DNA]</scope>
    <source>
        <strain evidence="6 7">DSM 20534</strain>
    </source>
</reference>
<proteinExistence type="inferred from homology"/>
<organism evidence="6 7">
    <name type="scientific">Amylolactobacillus amylotrophicus DSM 20534</name>
    <dbReference type="NCBI Taxonomy" id="1423722"/>
    <lineage>
        <taxon>Bacteria</taxon>
        <taxon>Bacillati</taxon>
        <taxon>Bacillota</taxon>
        <taxon>Bacilli</taxon>
        <taxon>Lactobacillales</taxon>
        <taxon>Lactobacillaceae</taxon>
        <taxon>Amylolactobacillus</taxon>
    </lineage>
</organism>
<dbReference type="Pfam" id="PF14659">
    <property type="entry name" value="Phage_int_SAM_3"/>
    <property type="match status" value="1"/>
</dbReference>
<dbReference type="InterPro" id="IPR010998">
    <property type="entry name" value="Integrase_recombinase_N"/>
</dbReference>
<dbReference type="PROSITE" id="PS51898">
    <property type="entry name" value="TYR_RECOMBINASE"/>
    <property type="match status" value="1"/>
</dbReference>
<dbReference type="InterPro" id="IPR002104">
    <property type="entry name" value="Integrase_catalytic"/>
</dbReference>